<comment type="caution">
    <text evidence="1">The sequence shown here is derived from an EMBL/GenBank/DDBJ whole genome shotgun (WGS) entry which is preliminary data.</text>
</comment>
<sequence>MVLVDGCNRSCGSSIEKRCTSPWDLRVGTPQSVLLSLLADLGSLLETAWLKWQPLAEHEIIHTTKRS</sequence>
<proteinExistence type="predicted"/>
<name>A0A8K1FDA9_PYTOL</name>
<organism evidence="1 2">
    <name type="scientific">Pythium oligandrum</name>
    <name type="common">Mycoparasitic fungus</name>
    <dbReference type="NCBI Taxonomy" id="41045"/>
    <lineage>
        <taxon>Eukaryota</taxon>
        <taxon>Sar</taxon>
        <taxon>Stramenopiles</taxon>
        <taxon>Oomycota</taxon>
        <taxon>Peronosporomycetes</taxon>
        <taxon>Pythiales</taxon>
        <taxon>Pythiaceae</taxon>
        <taxon>Pythium</taxon>
    </lineage>
</organism>
<dbReference type="Proteomes" id="UP000794436">
    <property type="component" value="Unassembled WGS sequence"/>
</dbReference>
<dbReference type="AlphaFoldDB" id="A0A8K1FDA9"/>
<accession>A0A8K1FDA9</accession>
<reference evidence="1" key="1">
    <citation type="submission" date="2019-03" db="EMBL/GenBank/DDBJ databases">
        <title>Long read genome sequence of the mycoparasitic Pythium oligandrum ATCC 38472 isolated from sugarbeet rhizosphere.</title>
        <authorList>
            <person name="Gaulin E."/>
        </authorList>
    </citation>
    <scope>NUCLEOTIDE SEQUENCE</scope>
    <source>
        <strain evidence="1">ATCC 38472_TT</strain>
    </source>
</reference>
<keyword evidence="2" id="KW-1185">Reference proteome</keyword>
<protein>
    <submittedName>
        <fullName evidence="1">Uncharacterized protein</fullName>
    </submittedName>
</protein>
<gene>
    <name evidence="1" type="ORF">Poli38472_007380</name>
</gene>
<evidence type="ECO:0000313" key="1">
    <source>
        <dbReference type="EMBL" id="TMW59235.1"/>
    </source>
</evidence>
<evidence type="ECO:0000313" key="2">
    <source>
        <dbReference type="Proteomes" id="UP000794436"/>
    </source>
</evidence>
<dbReference type="EMBL" id="SPLM01000110">
    <property type="protein sequence ID" value="TMW59235.1"/>
    <property type="molecule type" value="Genomic_DNA"/>
</dbReference>